<dbReference type="PANTHER" id="PTHR24379">
    <property type="entry name" value="KRAB AND ZINC FINGER DOMAIN-CONTAINING"/>
    <property type="match status" value="1"/>
</dbReference>
<evidence type="ECO:0000313" key="15">
    <source>
        <dbReference type="EnsemblMetazoa" id="ASIC012368-PA"/>
    </source>
</evidence>
<protein>
    <submittedName>
        <fullName evidence="14">AGAP002241-PA-like protein</fullName>
    </submittedName>
</protein>
<feature type="domain" description="C2H2-type" evidence="13">
    <location>
        <begin position="320"/>
        <end position="347"/>
    </location>
</feature>
<dbReference type="Gene3D" id="3.30.160.60">
    <property type="entry name" value="Classic Zinc Finger"/>
    <property type="match status" value="4"/>
</dbReference>
<keyword evidence="10" id="KW-0539">Nucleus</keyword>
<comment type="subcellular location">
    <subcellularLocation>
        <location evidence="1">Nucleus</location>
    </subcellularLocation>
</comment>
<feature type="domain" description="C2H2-type" evidence="13">
    <location>
        <begin position="437"/>
        <end position="460"/>
    </location>
</feature>
<keyword evidence="4" id="KW-0677">Repeat</keyword>
<sequence>MELVKKKCGICGASDSNLRPNLMTLKTKFSGTTVYQLMERFIEYDLSELGTDMTESAACVECYAKLNDYDAAYTKALIIQKELMDLLKNSPLGISPDMEIVDFYADEEEKDSDAQVSSHEVYEVEKENDDSQPQSLRSEEVDGATLPLPGQLKSVEATPSSGVSWKCKSCGKQFKNLSEMQEHKHVKVENDSDDTNEPDLSIEPLKSPYLDIPDETGDIMEESDDILYDAPDGDPSVAFIIEKLDDEDIEGLEEPPAKTKRSRECYYCDEFFSFQESFKEHMDNVHSMENGQHKCKICGFLAKTRAALCNHFSTHFRAPVKCKICQKEFHQKATLVRHMAIHTRKTAYSCKLCDKSYIHYSSYYMHQLAHHDIRSKKCEICGYELRSSSHLKRHMRTHSGEKPFECPECGQKFSQRYNMITHLNGHKGITRKTAKTFICKLCGKSSDRKMMLRQHLQVEHGISCETELEKLMKVVVAGK</sequence>
<dbReference type="EMBL" id="ATLV01019658">
    <property type="status" value="NOT_ANNOTATED_CDS"/>
    <property type="molecule type" value="Genomic_DNA"/>
</dbReference>
<reference evidence="15" key="2">
    <citation type="submission" date="2020-05" db="UniProtKB">
        <authorList>
            <consortium name="EnsemblMetazoa"/>
        </authorList>
    </citation>
    <scope>IDENTIFICATION</scope>
</reference>
<evidence type="ECO:0000256" key="5">
    <source>
        <dbReference type="ARBA" id="ARBA00022771"/>
    </source>
</evidence>
<keyword evidence="16" id="KW-1185">Reference proteome</keyword>
<accession>A0A084W2P0</accession>
<feature type="domain" description="C2H2-type" evidence="13">
    <location>
        <begin position="404"/>
        <end position="431"/>
    </location>
</feature>
<evidence type="ECO:0000313" key="16">
    <source>
        <dbReference type="Proteomes" id="UP000030765"/>
    </source>
</evidence>
<evidence type="ECO:0000256" key="2">
    <source>
        <dbReference type="ARBA" id="ARBA00006991"/>
    </source>
</evidence>
<evidence type="ECO:0000256" key="1">
    <source>
        <dbReference type="ARBA" id="ARBA00004123"/>
    </source>
</evidence>
<evidence type="ECO:0000256" key="4">
    <source>
        <dbReference type="ARBA" id="ARBA00022737"/>
    </source>
</evidence>
<dbReference type="Pfam" id="PF13465">
    <property type="entry name" value="zf-H2C2_2"/>
    <property type="match status" value="1"/>
</dbReference>
<dbReference type="SMART" id="SM00355">
    <property type="entry name" value="ZnF_C2H2"/>
    <property type="match status" value="8"/>
</dbReference>
<feature type="domain" description="C2H2-type" evidence="13">
    <location>
        <begin position="165"/>
        <end position="192"/>
    </location>
</feature>
<dbReference type="OMA" id="YHKSIQI"/>
<name>A0A084W2P0_ANOSI</name>
<dbReference type="GO" id="GO:0003690">
    <property type="term" value="F:double-stranded DNA binding"/>
    <property type="evidence" value="ECO:0007669"/>
    <property type="project" value="UniProtKB-ARBA"/>
</dbReference>
<dbReference type="GO" id="GO:0005634">
    <property type="term" value="C:nucleus"/>
    <property type="evidence" value="ECO:0007669"/>
    <property type="project" value="UniProtKB-SubCell"/>
</dbReference>
<feature type="domain" description="C2H2-type" evidence="13">
    <location>
        <begin position="348"/>
        <end position="375"/>
    </location>
</feature>
<comment type="similarity">
    <text evidence="2">Belongs to the krueppel C2H2-type zinc-finger protein family.</text>
</comment>
<dbReference type="InterPro" id="IPR036236">
    <property type="entry name" value="Znf_C2H2_sf"/>
</dbReference>
<dbReference type="FunFam" id="3.30.160.60:FF:000176">
    <property type="entry name" value="zinc finger protein 70"/>
    <property type="match status" value="1"/>
</dbReference>
<dbReference type="PANTHER" id="PTHR24379:SF121">
    <property type="entry name" value="C2H2-TYPE DOMAIN-CONTAINING PROTEIN"/>
    <property type="match status" value="1"/>
</dbReference>
<feature type="region of interest" description="Disordered" evidence="12">
    <location>
        <begin position="108"/>
        <end position="165"/>
    </location>
</feature>
<dbReference type="FunFam" id="3.30.160.60:FF:001370">
    <property type="entry name" value="Zinc finger protein"/>
    <property type="match status" value="1"/>
</dbReference>
<dbReference type="VEuPathDB" id="VectorBase:ASIS015814"/>
<dbReference type="PROSITE" id="PS00028">
    <property type="entry name" value="ZINC_FINGER_C2H2_1"/>
    <property type="match status" value="5"/>
</dbReference>
<reference evidence="14 16" key="1">
    <citation type="journal article" date="2014" name="BMC Genomics">
        <title>Genome sequence of Anopheles sinensis provides insight into genetics basis of mosquito competence for malaria parasites.</title>
        <authorList>
            <person name="Zhou D."/>
            <person name="Zhang D."/>
            <person name="Ding G."/>
            <person name="Shi L."/>
            <person name="Hou Q."/>
            <person name="Ye Y."/>
            <person name="Xu Y."/>
            <person name="Zhou H."/>
            <person name="Xiong C."/>
            <person name="Li S."/>
            <person name="Yu J."/>
            <person name="Hong S."/>
            <person name="Yu X."/>
            <person name="Zou P."/>
            <person name="Chen C."/>
            <person name="Chang X."/>
            <person name="Wang W."/>
            <person name="Lv Y."/>
            <person name="Sun Y."/>
            <person name="Ma L."/>
            <person name="Shen B."/>
            <person name="Zhu C."/>
        </authorList>
    </citation>
    <scope>NUCLEOTIDE SEQUENCE [LARGE SCALE GENOMIC DNA]</scope>
</reference>
<evidence type="ECO:0000256" key="8">
    <source>
        <dbReference type="ARBA" id="ARBA00023125"/>
    </source>
</evidence>
<dbReference type="AlphaFoldDB" id="A0A084W2P0"/>
<gene>
    <name evidence="14" type="ORF">ZHAS_00012368</name>
</gene>
<evidence type="ECO:0000256" key="9">
    <source>
        <dbReference type="ARBA" id="ARBA00023163"/>
    </source>
</evidence>
<evidence type="ECO:0000313" key="14">
    <source>
        <dbReference type="EMBL" id="KFB44484.1"/>
    </source>
</evidence>
<evidence type="ECO:0000256" key="7">
    <source>
        <dbReference type="ARBA" id="ARBA00023015"/>
    </source>
</evidence>
<evidence type="ECO:0000256" key="12">
    <source>
        <dbReference type="SAM" id="MobiDB-lite"/>
    </source>
</evidence>
<keyword evidence="5 11" id="KW-0863">Zinc-finger</keyword>
<organism evidence="14">
    <name type="scientific">Anopheles sinensis</name>
    <name type="common">Mosquito</name>
    <dbReference type="NCBI Taxonomy" id="74873"/>
    <lineage>
        <taxon>Eukaryota</taxon>
        <taxon>Metazoa</taxon>
        <taxon>Ecdysozoa</taxon>
        <taxon>Arthropoda</taxon>
        <taxon>Hexapoda</taxon>
        <taxon>Insecta</taxon>
        <taxon>Pterygota</taxon>
        <taxon>Neoptera</taxon>
        <taxon>Endopterygota</taxon>
        <taxon>Diptera</taxon>
        <taxon>Nematocera</taxon>
        <taxon>Culicoidea</taxon>
        <taxon>Culicidae</taxon>
        <taxon>Anophelinae</taxon>
        <taxon>Anopheles</taxon>
    </lineage>
</organism>
<evidence type="ECO:0000256" key="10">
    <source>
        <dbReference type="ARBA" id="ARBA00023242"/>
    </source>
</evidence>
<dbReference type="EnsemblMetazoa" id="ASIC012368-RA">
    <property type="protein sequence ID" value="ASIC012368-PA"/>
    <property type="gene ID" value="ASIC012368"/>
</dbReference>
<proteinExistence type="inferred from homology"/>
<dbReference type="VEuPathDB" id="VectorBase:ASIC012368"/>
<evidence type="ECO:0000256" key="6">
    <source>
        <dbReference type="ARBA" id="ARBA00022833"/>
    </source>
</evidence>
<dbReference type="EMBL" id="KE525276">
    <property type="protein sequence ID" value="KFB44484.1"/>
    <property type="molecule type" value="Genomic_DNA"/>
</dbReference>
<keyword evidence="3" id="KW-0479">Metal-binding</keyword>
<dbReference type="SUPFAM" id="SSF57667">
    <property type="entry name" value="beta-beta-alpha zinc fingers"/>
    <property type="match status" value="2"/>
</dbReference>
<dbReference type="STRING" id="74873.A0A084W2P0"/>
<keyword evidence="7" id="KW-0805">Transcription regulation</keyword>
<dbReference type="PROSITE" id="PS50157">
    <property type="entry name" value="ZINC_FINGER_C2H2_2"/>
    <property type="match status" value="7"/>
</dbReference>
<dbReference type="Pfam" id="PF00096">
    <property type="entry name" value="zf-C2H2"/>
    <property type="match status" value="2"/>
</dbReference>
<keyword evidence="6" id="KW-0862">Zinc</keyword>
<feature type="domain" description="C2H2-type" evidence="13">
    <location>
        <begin position="263"/>
        <end position="291"/>
    </location>
</feature>
<dbReference type="OrthoDB" id="6077919at2759"/>
<dbReference type="GO" id="GO:0008270">
    <property type="term" value="F:zinc ion binding"/>
    <property type="evidence" value="ECO:0007669"/>
    <property type="project" value="UniProtKB-KW"/>
</dbReference>
<evidence type="ECO:0000256" key="3">
    <source>
        <dbReference type="ARBA" id="ARBA00022723"/>
    </source>
</evidence>
<keyword evidence="9" id="KW-0804">Transcription</keyword>
<dbReference type="Proteomes" id="UP000030765">
    <property type="component" value="Unassembled WGS sequence"/>
</dbReference>
<keyword evidence="8" id="KW-0238">DNA-binding</keyword>
<dbReference type="VEuPathDB" id="VectorBase:ASIS020203"/>
<dbReference type="FunFam" id="3.30.160.60:FF:000340">
    <property type="entry name" value="zinc finger protein 473 isoform X1"/>
    <property type="match status" value="1"/>
</dbReference>
<dbReference type="InterPro" id="IPR013087">
    <property type="entry name" value="Znf_C2H2_type"/>
</dbReference>
<feature type="region of interest" description="Disordered" evidence="12">
    <location>
        <begin position="183"/>
        <end position="212"/>
    </location>
</feature>
<evidence type="ECO:0000259" key="13">
    <source>
        <dbReference type="PROSITE" id="PS50157"/>
    </source>
</evidence>
<feature type="domain" description="C2H2-type" evidence="13">
    <location>
        <begin position="376"/>
        <end position="403"/>
    </location>
</feature>
<evidence type="ECO:0000256" key="11">
    <source>
        <dbReference type="PROSITE-ProRule" id="PRU00042"/>
    </source>
</evidence>